<proteinExistence type="predicted"/>
<dbReference type="Pfam" id="PF00651">
    <property type="entry name" value="BTB"/>
    <property type="match status" value="1"/>
</dbReference>
<name>A0A7E4V8G6_PANRE</name>
<protein>
    <submittedName>
        <fullName evidence="3">BTB domain-containing protein</fullName>
    </submittedName>
</protein>
<organism evidence="2 3">
    <name type="scientific">Panagrellus redivivus</name>
    <name type="common">Microworm</name>
    <dbReference type="NCBI Taxonomy" id="6233"/>
    <lineage>
        <taxon>Eukaryota</taxon>
        <taxon>Metazoa</taxon>
        <taxon>Ecdysozoa</taxon>
        <taxon>Nematoda</taxon>
        <taxon>Chromadorea</taxon>
        <taxon>Rhabditida</taxon>
        <taxon>Tylenchina</taxon>
        <taxon>Panagrolaimomorpha</taxon>
        <taxon>Panagrolaimoidea</taxon>
        <taxon>Panagrolaimidae</taxon>
        <taxon>Panagrellus</taxon>
    </lineage>
</organism>
<evidence type="ECO:0000259" key="1">
    <source>
        <dbReference type="PROSITE" id="PS50097"/>
    </source>
</evidence>
<evidence type="ECO:0000313" key="2">
    <source>
        <dbReference type="Proteomes" id="UP000492821"/>
    </source>
</evidence>
<dbReference type="InterPro" id="IPR000210">
    <property type="entry name" value="BTB/POZ_dom"/>
</dbReference>
<evidence type="ECO:0000313" key="3">
    <source>
        <dbReference type="WBParaSite" id="Pan_g17775.t1"/>
    </source>
</evidence>
<feature type="domain" description="BTB" evidence="1">
    <location>
        <begin position="146"/>
        <end position="213"/>
    </location>
</feature>
<dbReference type="PROSITE" id="PS50097">
    <property type="entry name" value="BTB"/>
    <property type="match status" value="1"/>
</dbReference>
<keyword evidence="2" id="KW-1185">Reference proteome</keyword>
<dbReference type="SUPFAM" id="SSF54695">
    <property type="entry name" value="POZ domain"/>
    <property type="match status" value="1"/>
</dbReference>
<reference evidence="3" key="2">
    <citation type="submission" date="2020-10" db="UniProtKB">
        <authorList>
            <consortium name="WormBaseParasite"/>
        </authorList>
    </citation>
    <scope>IDENTIFICATION</scope>
</reference>
<dbReference type="Gene3D" id="3.30.710.10">
    <property type="entry name" value="Potassium Channel Kv1.1, Chain A"/>
    <property type="match status" value="1"/>
</dbReference>
<dbReference type="AlphaFoldDB" id="A0A7E4V8G6"/>
<dbReference type="SMART" id="SM00225">
    <property type="entry name" value="BTB"/>
    <property type="match status" value="1"/>
</dbReference>
<accession>A0A7E4V8G6</accession>
<dbReference type="InterPro" id="IPR011333">
    <property type="entry name" value="SKP1/BTB/POZ_sf"/>
</dbReference>
<reference evidence="2" key="1">
    <citation type="journal article" date="2013" name="Genetics">
        <title>The draft genome and transcriptome of Panagrellus redivivus are shaped by the harsh demands of a free-living lifestyle.</title>
        <authorList>
            <person name="Srinivasan J."/>
            <person name="Dillman A.R."/>
            <person name="Macchietto M.G."/>
            <person name="Heikkinen L."/>
            <person name="Lakso M."/>
            <person name="Fracchia K.M."/>
            <person name="Antoshechkin I."/>
            <person name="Mortazavi A."/>
            <person name="Wong G."/>
            <person name="Sternberg P.W."/>
        </authorList>
    </citation>
    <scope>NUCLEOTIDE SEQUENCE [LARGE SCALE GENOMIC DNA]</scope>
    <source>
        <strain evidence="2">MT8872</strain>
    </source>
</reference>
<dbReference type="Proteomes" id="UP000492821">
    <property type="component" value="Unassembled WGS sequence"/>
</dbReference>
<dbReference type="WBParaSite" id="Pan_g17775.t1">
    <property type="protein sequence ID" value="Pan_g17775.t1"/>
    <property type="gene ID" value="Pan_g17775"/>
</dbReference>
<sequence>MAVFECLPKKYQSVVKIVIGESFLDTKGNRFETPVCRFDDLDAVSFSVVCESVPYNTSGVFDLKVAIISNTLLKLSCSFDGAVTALAHYSNSSYFPRTSIKNLCKDGKLNINVTVTYETNPYAPTVTPNSLQLQPHQLISNADDSTDAKVVVGDEENKIHRGFLSIVSPVFKAMFDHNTKESKDGIVNIKDMDATVVKDSINVLYGHQVELKTIPQAIGILEFFEKYLIKGATERLESWISEKLNFADFVTVINYAWGHSSEKLQKRCREFFRNNLQFALSEGYRQLPIDTIMSLSMNDHK</sequence>
<dbReference type="PANTHER" id="PTHR24413">
    <property type="entry name" value="SPECKLE-TYPE POZ PROTEIN"/>
    <property type="match status" value="1"/>
</dbReference>